<protein>
    <submittedName>
        <fullName evidence="1">Uncharacterized protein</fullName>
    </submittedName>
</protein>
<proteinExistence type="predicted"/>
<dbReference type="RefSeq" id="WP_196989183.1">
    <property type="nucleotide sequence ID" value="NZ_JADWYR010000001.1"/>
</dbReference>
<reference evidence="1" key="1">
    <citation type="submission" date="2020-11" db="EMBL/GenBank/DDBJ databases">
        <title>Bacterial whole genome sequence for Panacibacter sp. DH6.</title>
        <authorList>
            <person name="Le V."/>
            <person name="Ko S."/>
            <person name="Ahn C.-Y."/>
            <person name="Oh H.-M."/>
        </authorList>
    </citation>
    <scope>NUCLEOTIDE SEQUENCE</scope>
    <source>
        <strain evidence="1">DH6</strain>
    </source>
</reference>
<accession>A0A931E692</accession>
<organism evidence="1 2">
    <name type="scientific">Panacibacter microcysteis</name>
    <dbReference type="NCBI Taxonomy" id="2793269"/>
    <lineage>
        <taxon>Bacteria</taxon>
        <taxon>Pseudomonadati</taxon>
        <taxon>Bacteroidota</taxon>
        <taxon>Chitinophagia</taxon>
        <taxon>Chitinophagales</taxon>
        <taxon>Chitinophagaceae</taxon>
        <taxon>Panacibacter</taxon>
    </lineage>
</organism>
<evidence type="ECO:0000313" key="1">
    <source>
        <dbReference type="EMBL" id="MBG9375114.1"/>
    </source>
</evidence>
<keyword evidence="2" id="KW-1185">Reference proteome</keyword>
<evidence type="ECO:0000313" key="2">
    <source>
        <dbReference type="Proteomes" id="UP000628448"/>
    </source>
</evidence>
<dbReference type="AlphaFoldDB" id="A0A931E692"/>
<dbReference type="Proteomes" id="UP000628448">
    <property type="component" value="Unassembled WGS sequence"/>
</dbReference>
<comment type="caution">
    <text evidence="1">The sequence shown here is derived from an EMBL/GenBank/DDBJ whole genome shotgun (WGS) entry which is preliminary data.</text>
</comment>
<dbReference type="EMBL" id="JADWYR010000001">
    <property type="protein sequence ID" value="MBG9375114.1"/>
    <property type="molecule type" value="Genomic_DNA"/>
</dbReference>
<sequence>MKNFALGAFMLCCVTARAQLKIPLKTANDISPVLEKVICDYPNDFANIRGALLEEQPSVINYACVLSIRGMPPGIVSQYGYEAEHAFSWKNTLLETGNFSEAKAKFKQFYNHIKKTVAAIEKLEIKLDADYVEPDEFKSFNMIRFKLETMQDLVKDVTVELNMQYEMDQWKITMSVFHIEDAGNSITSTNN</sequence>
<gene>
    <name evidence="1" type="ORF">I5907_02660</name>
</gene>
<name>A0A931E692_9BACT</name>